<name>A0A542DLD3_AMYCI</name>
<feature type="compositionally biased region" description="Gly residues" evidence="1">
    <location>
        <begin position="275"/>
        <end position="324"/>
    </location>
</feature>
<reference evidence="2 3" key="1">
    <citation type="submission" date="2019-06" db="EMBL/GenBank/DDBJ databases">
        <title>Sequencing the genomes of 1000 actinobacteria strains.</title>
        <authorList>
            <person name="Klenk H.-P."/>
        </authorList>
    </citation>
    <scope>NUCLEOTIDE SEQUENCE [LARGE SCALE GENOMIC DNA]</scope>
    <source>
        <strain evidence="2 3">DSM 45679</strain>
    </source>
</reference>
<dbReference type="RefSeq" id="WP_141999642.1">
    <property type="nucleotide sequence ID" value="NZ_VFML01000001.1"/>
</dbReference>
<evidence type="ECO:0000313" key="2">
    <source>
        <dbReference type="EMBL" id="TQJ03883.1"/>
    </source>
</evidence>
<dbReference type="AlphaFoldDB" id="A0A542DLD3"/>
<feature type="region of interest" description="Disordered" evidence="1">
    <location>
        <begin position="169"/>
        <end position="406"/>
    </location>
</feature>
<feature type="compositionally biased region" description="Low complexity" evidence="1">
    <location>
        <begin position="334"/>
        <end position="356"/>
    </location>
</feature>
<protein>
    <recommendedName>
        <fullName evidence="4">PPE family protein</fullName>
    </recommendedName>
</protein>
<dbReference type="EMBL" id="VFML01000001">
    <property type="protein sequence ID" value="TQJ03883.1"/>
    <property type="molecule type" value="Genomic_DNA"/>
</dbReference>
<evidence type="ECO:0008006" key="4">
    <source>
        <dbReference type="Google" id="ProtNLM"/>
    </source>
</evidence>
<comment type="caution">
    <text evidence="2">The sequence shown here is derived from an EMBL/GenBank/DDBJ whole genome shotgun (WGS) entry which is preliminary data.</text>
</comment>
<feature type="compositionally biased region" description="Pro residues" evidence="1">
    <location>
        <begin position="214"/>
        <end position="227"/>
    </location>
</feature>
<dbReference type="Proteomes" id="UP000320876">
    <property type="component" value="Unassembled WGS sequence"/>
</dbReference>
<organism evidence="2 3">
    <name type="scientific">Amycolatopsis cihanbeyliensis</name>
    <dbReference type="NCBI Taxonomy" id="1128664"/>
    <lineage>
        <taxon>Bacteria</taxon>
        <taxon>Bacillati</taxon>
        <taxon>Actinomycetota</taxon>
        <taxon>Actinomycetes</taxon>
        <taxon>Pseudonocardiales</taxon>
        <taxon>Pseudonocardiaceae</taxon>
        <taxon>Amycolatopsis</taxon>
    </lineage>
</organism>
<accession>A0A542DLD3</accession>
<proteinExistence type="predicted"/>
<dbReference type="OrthoDB" id="3630224at2"/>
<sequence length="406" mass="41331">MGYSGADIYRRMNAVPNTTETLDAAQVTAHQLMVRHERIADRIARIQDGIHGYWEGDAAERANTGMIPILNASKQAASDLGIGKNSMYEQNSAFHEVRGRLEPLEDDFPPISFGSFPWESSARDTTAEWVRKNQNNIQQYEVYASSSEANGTNLAREYPVLDPAVGGMAVGSAPTSGQVGEPSDSGPAVRVPDRDAGPVSAPRPDSPRGGGSWTPPPPEHTPEPQPRLPVAKDTEPSQHPDDSTNASRFTPPPTGSPDSTAYRPPASGTAPPGGPGQGGTGFGPVGSGGATGFGPRGSGGYGGSGGARGFGPGTGGQPAPGRGTGAVPPGGSNPAGSARGPGQAGAPGRPGAMGAPMGAGAGRGKGGEDEEHQRKTKVPGEDPDEVFGGLPEGTKTVPPTIGDTNK</sequence>
<keyword evidence="3" id="KW-1185">Reference proteome</keyword>
<evidence type="ECO:0000256" key="1">
    <source>
        <dbReference type="SAM" id="MobiDB-lite"/>
    </source>
</evidence>
<feature type="compositionally biased region" description="Basic and acidic residues" evidence="1">
    <location>
        <begin position="230"/>
        <end position="242"/>
    </location>
</feature>
<evidence type="ECO:0000313" key="3">
    <source>
        <dbReference type="Proteomes" id="UP000320876"/>
    </source>
</evidence>
<gene>
    <name evidence="2" type="ORF">FB471_3657</name>
</gene>